<evidence type="ECO:0000313" key="1">
    <source>
        <dbReference type="EMBL" id="KAF7810718.1"/>
    </source>
</evidence>
<accession>A0A834SW84</accession>
<organism evidence="1 2">
    <name type="scientific">Senna tora</name>
    <dbReference type="NCBI Taxonomy" id="362788"/>
    <lineage>
        <taxon>Eukaryota</taxon>
        <taxon>Viridiplantae</taxon>
        <taxon>Streptophyta</taxon>
        <taxon>Embryophyta</taxon>
        <taxon>Tracheophyta</taxon>
        <taxon>Spermatophyta</taxon>
        <taxon>Magnoliopsida</taxon>
        <taxon>eudicotyledons</taxon>
        <taxon>Gunneridae</taxon>
        <taxon>Pentapetalae</taxon>
        <taxon>rosids</taxon>
        <taxon>fabids</taxon>
        <taxon>Fabales</taxon>
        <taxon>Fabaceae</taxon>
        <taxon>Caesalpinioideae</taxon>
        <taxon>Cassia clade</taxon>
        <taxon>Senna</taxon>
    </lineage>
</organism>
<reference evidence="1" key="1">
    <citation type="submission" date="2020-09" db="EMBL/GenBank/DDBJ databases">
        <title>Genome-Enabled Discovery of Anthraquinone Biosynthesis in Senna tora.</title>
        <authorList>
            <person name="Kang S.-H."/>
            <person name="Pandey R.P."/>
            <person name="Lee C.-M."/>
            <person name="Sim J.-S."/>
            <person name="Jeong J.-T."/>
            <person name="Choi B.-S."/>
            <person name="Jung M."/>
            <person name="Ginzburg D."/>
            <person name="Zhao K."/>
            <person name="Won S.Y."/>
            <person name="Oh T.-J."/>
            <person name="Yu Y."/>
            <person name="Kim N.-H."/>
            <person name="Lee O.R."/>
            <person name="Lee T.-H."/>
            <person name="Bashyal P."/>
            <person name="Kim T.-S."/>
            <person name="Lee W.-H."/>
            <person name="Kawkins C."/>
            <person name="Kim C.-K."/>
            <person name="Kim J.S."/>
            <person name="Ahn B.O."/>
            <person name="Rhee S.Y."/>
            <person name="Sohng J.K."/>
        </authorList>
    </citation>
    <scope>NUCLEOTIDE SEQUENCE</scope>
    <source>
        <tissue evidence="1">Leaf</tissue>
    </source>
</reference>
<sequence>MSRPLGIVNWVNMWFGEDNRKKVSSQLILEFCLLLYFIWKQRNEALLEVMWNESQFYCAGFGVKKDGNYGKYFCAGRETYRLLDKDASVDIDSRTINEDI</sequence>
<name>A0A834SW84_9FABA</name>
<protein>
    <submittedName>
        <fullName evidence="1">Uncharacterized protein</fullName>
    </submittedName>
</protein>
<keyword evidence="2" id="KW-1185">Reference proteome</keyword>
<dbReference type="EMBL" id="JAAIUW010000010">
    <property type="protein sequence ID" value="KAF7810718.1"/>
    <property type="molecule type" value="Genomic_DNA"/>
</dbReference>
<evidence type="ECO:0000313" key="2">
    <source>
        <dbReference type="Proteomes" id="UP000634136"/>
    </source>
</evidence>
<comment type="caution">
    <text evidence="1">The sequence shown here is derived from an EMBL/GenBank/DDBJ whole genome shotgun (WGS) entry which is preliminary data.</text>
</comment>
<dbReference type="AlphaFoldDB" id="A0A834SW84"/>
<dbReference type="Proteomes" id="UP000634136">
    <property type="component" value="Unassembled WGS sequence"/>
</dbReference>
<gene>
    <name evidence="1" type="ORF">G2W53_031694</name>
</gene>
<proteinExistence type="predicted"/>